<dbReference type="RefSeq" id="WP_144277630.1">
    <property type="nucleotide sequence ID" value="NZ_CP041730.1"/>
</dbReference>
<dbReference type="EMBL" id="CP041730">
    <property type="protein sequence ID" value="QDQ26231.1"/>
    <property type="molecule type" value="Genomic_DNA"/>
</dbReference>
<feature type="domain" description="Activator of Hsp90 ATPase homologue 1/2-like C-terminal" evidence="3">
    <location>
        <begin position="31"/>
        <end position="162"/>
    </location>
</feature>
<reference evidence="5" key="1">
    <citation type="submission" date="2019-07" db="EMBL/GenBank/DDBJ databases">
        <title>Chitinimonas sp. nov., isolated from Ny-Alesund, arctica soil.</title>
        <authorList>
            <person name="Xu Q."/>
            <person name="Peng F."/>
        </authorList>
    </citation>
    <scope>NUCLEOTIDE SEQUENCE [LARGE SCALE GENOMIC DNA]</scope>
    <source>
        <strain evidence="5">R3-44</strain>
    </source>
</reference>
<dbReference type="CDD" id="cd07814">
    <property type="entry name" value="SRPBCC_CalC_Aha1-like"/>
    <property type="match status" value="1"/>
</dbReference>
<dbReference type="InterPro" id="IPR023393">
    <property type="entry name" value="START-like_dom_sf"/>
</dbReference>
<organism evidence="4 5">
    <name type="scientific">Chitinimonas arctica</name>
    <dbReference type="NCBI Taxonomy" id="2594795"/>
    <lineage>
        <taxon>Bacteria</taxon>
        <taxon>Pseudomonadati</taxon>
        <taxon>Pseudomonadota</taxon>
        <taxon>Betaproteobacteria</taxon>
        <taxon>Neisseriales</taxon>
        <taxon>Chitinibacteraceae</taxon>
        <taxon>Chitinimonas</taxon>
    </lineage>
</organism>
<evidence type="ECO:0000259" key="3">
    <source>
        <dbReference type="Pfam" id="PF08327"/>
    </source>
</evidence>
<dbReference type="KEGG" id="cari:FNU76_07580"/>
<evidence type="ECO:0000256" key="1">
    <source>
        <dbReference type="ARBA" id="ARBA00006817"/>
    </source>
</evidence>
<dbReference type="InterPro" id="IPR013538">
    <property type="entry name" value="ASHA1/2-like_C"/>
</dbReference>
<keyword evidence="5" id="KW-1185">Reference proteome</keyword>
<evidence type="ECO:0000313" key="5">
    <source>
        <dbReference type="Proteomes" id="UP000317550"/>
    </source>
</evidence>
<comment type="similarity">
    <text evidence="1">Belongs to the AHA1 family.</text>
</comment>
<proteinExistence type="inferred from homology"/>
<sequence>MRKLLPLGLVSLLAFPAHAAEQGIELAVTVKAPVAEVWKAWTTSQGISSFFAPEALVEARPDGAFHIIIDPYAPSGLQGADDMKVLAVEQERMLSFTWNAPPHLPQARQQRTVVVLRFAPQGETTQLTLSHLGWGSGGEWPKARAYFEKAWPNVLKQLQTRFETGKPQDWTAWREQLKQWHASEAAKPKP</sequence>
<name>A0A516SDL3_9NEIS</name>
<gene>
    <name evidence="4" type="ORF">FNU76_07580</name>
</gene>
<feature type="signal peptide" evidence="2">
    <location>
        <begin position="1"/>
        <end position="19"/>
    </location>
</feature>
<protein>
    <submittedName>
        <fullName evidence="4">SRPBCC domain-containing protein</fullName>
    </submittedName>
</protein>
<accession>A0A516SDL3</accession>
<dbReference type="Gene3D" id="3.30.530.20">
    <property type="match status" value="1"/>
</dbReference>
<dbReference type="SUPFAM" id="SSF55961">
    <property type="entry name" value="Bet v1-like"/>
    <property type="match status" value="1"/>
</dbReference>
<dbReference type="AlphaFoldDB" id="A0A516SDL3"/>
<feature type="chain" id="PRO_5022164120" evidence="2">
    <location>
        <begin position="20"/>
        <end position="190"/>
    </location>
</feature>
<evidence type="ECO:0000256" key="2">
    <source>
        <dbReference type="SAM" id="SignalP"/>
    </source>
</evidence>
<dbReference type="OrthoDB" id="3365660at2"/>
<evidence type="ECO:0000313" key="4">
    <source>
        <dbReference type="EMBL" id="QDQ26231.1"/>
    </source>
</evidence>
<dbReference type="Pfam" id="PF08327">
    <property type="entry name" value="AHSA1"/>
    <property type="match status" value="1"/>
</dbReference>
<keyword evidence="2" id="KW-0732">Signal</keyword>
<dbReference type="Proteomes" id="UP000317550">
    <property type="component" value="Chromosome"/>
</dbReference>